<evidence type="ECO:0000256" key="11">
    <source>
        <dbReference type="SAM" id="MobiDB-lite"/>
    </source>
</evidence>
<evidence type="ECO:0000256" key="12">
    <source>
        <dbReference type="SAM" id="Phobius"/>
    </source>
</evidence>
<dbReference type="Gene3D" id="2.170.150.80">
    <property type="entry name" value="NAC domain"/>
    <property type="match status" value="1"/>
</dbReference>
<proteinExistence type="predicted"/>
<evidence type="ECO:0000256" key="2">
    <source>
        <dbReference type="ARBA" id="ARBA00004167"/>
    </source>
</evidence>
<evidence type="ECO:0000256" key="7">
    <source>
        <dbReference type="ARBA" id="ARBA00023136"/>
    </source>
</evidence>
<dbReference type="AlphaFoldDB" id="A0AAN7KJG7"/>
<keyword evidence="10" id="KW-0539">Nucleus</keyword>
<evidence type="ECO:0000256" key="9">
    <source>
        <dbReference type="ARBA" id="ARBA00023163"/>
    </source>
</evidence>
<keyword evidence="5" id="KW-0805">Transcription regulation</keyword>
<dbReference type="InterPro" id="IPR003441">
    <property type="entry name" value="NAC-dom"/>
</dbReference>
<feature type="region of interest" description="Disordered" evidence="11">
    <location>
        <begin position="275"/>
        <end position="306"/>
    </location>
</feature>
<dbReference type="GO" id="GO:0006355">
    <property type="term" value="P:regulation of DNA-templated transcription"/>
    <property type="evidence" value="ECO:0007669"/>
    <property type="project" value="InterPro"/>
</dbReference>
<dbReference type="FunFam" id="2.170.150.80:FF:000002">
    <property type="entry name" value="Nac domain-containing protein 86"/>
    <property type="match status" value="1"/>
</dbReference>
<evidence type="ECO:0000256" key="8">
    <source>
        <dbReference type="ARBA" id="ARBA00023159"/>
    </source>
</evidence>
<name>A0AAN7KJG7_9MYRT</name>
<keyword evidence="7 12" id="KW-0472">Membrane</keyword>
<dbReference type="PANTHER" id="PTHR31744:SF216">
    <property type="entry name" value="NAC TRANSCRIPTION FACTOR"/>
    <property type="match status" value="1"/>
</dbReference>
<evidence type="ECO:0000256" key="3">
    <source>
        <dbReference type="ARBA" id="ARBA00022692"/>
    </source>
</evidence>
<evidence type="ECO:0000313" key="15">
    <source>
        <dbReference type="Proteomes" id="UP001345219"/>
    </source>
</evidence>
<keyword evidence="4 12" id="KW-1133">Transmembrane helix</keyword>
<evidence type="ECO:0000256" key="6">
    <source>
        <dbReference type="ARBA" id="ARBA00023125"/>
    </source>
</evidence>
<comment type="subcellular location">
    <subcellularLocation>
        <location evidence="2">Membrane</location>
        <topology evidence="2">Single-pass membrane protein</topology>
    </subcellularLocation>
    <subcellularLocation>
        <location evidence="1">Nucleus</location>
    </subcellularLocation>
</comment>
<keyword evidence="15" id="KW-1185">Reference proteome</keyword>
<feature type="domain" description="NAC" evidence="13">
    <location>
        <begin position="9"/>
        <end position="159"/>
    </location>
</feature>
<dbReference type="SUPFAM" id="SSF101941">
    <property type="entry name" value="NAC domain"/>
    <property type="match status" value="1"/>
</dbReference>
<reference evidence="14 15" key="1">
    <citation type="journal article" date="2023" name="Hortic Res">
        <title>Pangenome of water caltrop reveals structural variations and asymmetric subgenome divergence after allopolyploidization.</title>
        <authorList>
            <person name="Zhang X."/>
            <person name="Chen Y."/>
            <person name="Wang L."/>
            <person name="Yuan Y."/>
            <person name="Fang M."/>
            <person name="Shi L."/>
            <person name="Lu R."/>
            <person name="Comes H.P."/>
            <person name="Ma Y."/>
            <person name="Chen Y."/>
            <person name="Huang G."/>
            <person name="Zhou Y."/>
            <person name="Zheng Z."/>
            <person name="Qiu Y."/>
        </authorList>
    </citation>
    <scope>NUCLEOTIDE SEQUENCE [LARGE SCALE GENOMIC DNA]</scope>
    <source>
        <tissue evidence="14">Roots</tissue>
    </source>
</reference>
<comment type="caution">
    <text evidence="14">The sequence shown here is derived from an EMBL/GenBank/DDBJ whole genome shotgun (WGS) entry which is preliminary data.</text>
</comment>
<keyword evidence="3 12" id="KW-0812">Transmembrane</keyword>
<dbReference type="PANTHER" id="PTHR31744">
    <property type="entry name" value="PROTEIN CUP-SHAPED COTYLEDON 2-RELATED"/>
    <property type="match status" value="1"/>
</dbReference>
<dbReference type="PROSITE" id="PS51005">
    <property type="entry name" value="NAC"/>
    <property type="match status" value="1"/>
</dbReference>
<protein>
    <recommendedName>
        <fullName evidence="13">NAC domain-containing protein</fullName>
    </recommendedName>
</protein>
<keyword evidence="8" id="KW-0010">Activator</keyword>
<keyword evidence="9" id="KW-0804">Transcription</keyword>
<keyword evidence="6" id="KW-0238">DNA-binding</keyword>
<evidence type="ECO:0000313" key="14">
    <source>
        <dbReference type="EMBL" id="KAK4770248.1"/>
    </source>
</evidence>
<dbReference type="GO" id="GO:0000976">
    <property type="term" value="F:transcription cis-regulatory region binding"/>
    <property type="evidence" value="ECO:0007669"/>
    <property type="project" value="UniProtKB-ARBA"/>
</dbReference>
<evidence type="ECO:0000256" key="1">
    <source>
        <dbReference type="ARBA" id="ARBA00004123"/>
    </source>
</evidence>
<sequence length="500" mass="56171">MAVLHFNSLPLGFRFRPTDEELVDHYLRLKIAGKHEEVLIIREIDVCKREPWDLPDLSAIKTKDPEWFFFCPRDRKYPNGHRLNRATNAGYWKATGKDRKIKSGVNLIGMKKTLVFYRGRAPKGERTFWIMHEYRTTLEELDGTHPGQEPYVLCRLFRKNDQTLENLNCDYAEGVASPPAAKASPGDTESDLVTAEGSPTSRNDHPFSMQIAYMKTEQPSPPVESAVNKEEQDNEAFLTEFLDSILNSDADFENPDLDSGSDIGKKAIYSEDAEQARKQSLCGPEDHGGLNMDDLNWDEPSLAGGSNILSSQLANDQNNHASHMKVSEDPNGSNDGDIFSTGIRIRARTLQVPPTLPNQNSQGTAIRRMRLQCKLQIGPVICTAQSMMCSNDEAEESSSKSVVTELEEQAEKSVSKLSVESVIQKSSGRATHESKEDAEEALHQFSVSRTWDSRPNTKFSLIQKVRCLKLGRSKATVLFRAFAMLAFFISLLGMRKYMKL</sequence>
<dbReference type="EMBL" id="JAXIOK010000005">
    <property type="protein sequence ID" value="KAK4770248.1"/>
    <property type="molecule type" value="Genomic_DNA"/>
</dbReference>
<evidence type="ECO:0000259" key="13">
    <source>
        <dbReference type="PROSITE" id="PS51005"/>
    </source>
</evidence>
<organism evidence="14 15">
    <name type="scientific">Trapa incisa</name>
    <dbReference type="NCBI Taxonomy" id="236973"/>
    <lineage>
        <taxon>Eukaryota</taxon>
        <taxon>Viridiplantae</taxon>
        <taxon>Streptophyta</taxon>
        <taxon>Embryophyta</taxon>
        <taxon>Tracheophyta</taxon>
        <taxon>Spermatophyta</taxon>
        <taxon>Magnoliopsida</taxon>
        <taxon>eudicotyledons</taxon>
        <taxon>Gunneridae</taxon>
        <taxon>Pentapetalae</taxon>
        <taxon>rosids</taxon>
        <taxon>malvids</taxon>
        <taxon>Myrtales</taxon>
        <taxon>Lythraceae</taxon>
        <taxon>Trapa</taxon>
    </lineage>
</organism>
<evidence type="ECO:0000256" key="4">
    <source>
        <dbReference type="ARBA" id="ARBA00022989"/>
    </source>
</evidence>
<dbReference type="Proteomes" id="UP001345219">
    <property type="component" value="Chromosome 24"/>
</dbReference>
<feature type="region of interest" description="Disordered" evidence="11">
    <location>
        <begin position="177"/>
        <end position="205"/>
    </location>
</feature>
<gene>
    <name evidence="14" type="ORF">SAY87_030780</name>
</gene>
<dbReference type="GO" id="GO:0005634">
    <property type="term" value="C:nucleus"/>
    <property type="evidence" value="ECO:0007669"/>
    <property type="project" value="UniProtKB-SubCell"/>
</dbReference>
<dbReference type="Pfam" id="PF02365">
    <property type="entry name" value="NAM"/>
    <property type="match status" value="1"/>
</dbReference>
<feature type="transmembrane region" description="Helical" evidence="12">
    <location>
        <begin position="477"/>
        <end position="494"/>
    </location>
</feature>
<dbReference type="GO" id="GO:0016020">
    <property type="term" value="C:membrane"/>
    <property type="evidence" value="ECO:0007669"/>
    <property type="project" value="UniProtKB-SubCell"/>
</dbReference>
<evidence type="ECO:0000256" key="10">
    <source>
        <dbReference type="ARBA" id="ARBA00023242"/>
    </source>
</evidence>
<dbReference type="InterPro" id="IPR036093">
    <property type="entry name" value="NAC_dom_sf"/>
</dbReference>
<evidence type="ECO:0000256" key="5">
    <source>
        <dbReference type="ARBA" id="ARBA00023015"/>
    </source>
</evidence>
<accession>A0AAN7KJG7</accession>